<keyword evidence="2 7" id="KW-0645">Protease</keyword>
<feature type="domain" description="Peptidase S8/S53" evidence="8">
    <location>
        <begin position="144"/>
        <end position="602"/>
    </location>
</feature>
<evidence type="ECO:0000313" key="13">
    <source>
        <dbReference type="RefSeq" id="XP_010251263.1"/>
    </source>
</evidence>
<dbReference type="FunFam" id="3.40.50.200:FF:000006">
    <property type="entry name" value="Subtilisin-like protease SBT1.5"/>
    <property type="match status" value="1"/>
</dbReference>
<accession>A0A1U7ZR98</accession>
<feature type="domain" description="Subtilisin-like protease fibronectin type-III" evidence="11">
    <location>
        <begin position="673"/>
        <end position="767"/>
    </location>
</feature>
<gene>
    <name evidence="13" type="primary">LOC104593202</name>
</gene>
<dbReference type="InterPro" id="IPR036852">
    <property type="entry name" value="Peptidase_S8/S53_dom_sf"/>
</dbReference>
<reference evidence="13" key="1">
    <citation type="submission" date="2025-08" db="UniProtKB">
        <authorList>
            <consortium name="RefSeq"/>
        </authorList>
    </citation>
    <scope>IDENTIFICATION</scope>
</reference>
<dbReference type="Gene3D" id="2.60.40.2310">
    <property type="match status" value="1"/>
</dbReference>
<feature type="active site" description="Charge relay system" evidence="7">
    <location>
        <position position="560"/>
    </location>
</feature>
<dbReference type="GO" id="GO:0006508">
    <property type="term" value="P:proteolysis"/>
    <property type="evidence" value="ECO:0007669"/>
    <property type="project" value="UniProtKB-KW"/>
</dbReference>
<dbReference type="Gene3D" id="3.50.30.30">
    <property type="match status" value="1"/>
</dbReference>
<dbReference type="GO" id="GO:0005576">
    <property type="term" value="C:extracellular region"/>
    <property type="evidence" value="ECO:0000318"/>
    <property type="project" value="GO_Central"/>
</dbReference>
<dbReference type="PROSITE" id="PS00138">
    <property type="entry name" value="SUBTILASE_SER"/>
    <property type="match status" value="1"/>
</dbReference>
<keyword evidence="6" id="KW-0325">Glycoprotein</keyword>
<dbReference type="SUPFAM" id="SSF52743">
    <property type="entry name" value="Subtilisin-like"/>
    <property type="match status" value="1"/>
</dbReference>
<evidence type="ECO:0000259" key="11">
    <source>
        <dbReference type="Pfam" id="PF17766"/>
    </source>
</evidence>
<protein>
    <submittedName>
        <fullName evidence="13">Subtilisin-like protease SBT5.4</fullName>
    </submittedName>
</protein>
<dbReference type="Proteomes" id="UP000189703">
    <property type="component" value="Unplaced"/>
</dbReference>
<organism evidence="12 13">
    <name type="scientific">Nelumbo nucifera</name>
    <name type="common">Sacred lotus</name>
    <dbReference type="NCBI Taxonomy" id="4432"/>
    <lineage>
        <taxon>Eukaryota</taxon>
        <taxon>Viridiplantae</taxon>
        <taxon>Streptophyta</taxon>
        <taxon>Embryophyta</taxon>
        <taxon>Tracheophyta</taxon>
        <taxon>Spermatophyta</taxon>
        <taxon>Magnoliopsida</taxon>
        <taxon>Proteales</taxon>
        <taxon>Nelumbonaceae</taxon>
        <taxon>Nelumbo</taxon>
    </lineage>
</organism>
<dbReference type="InterPro" id="IPR045051">
    <property type="entry name" value="SBT"/>
</dbReference>
<evidence type="ECO:0000259" key="8">
    <source>
        <dbReference type="Pfam" id="PF00082"/>
    </source>
</evidence>
<comment type="similarity">
    <text evidence="1 7">Belongs to the peptidase S8 family.</text>
</comment>
<dbReference type="GO" id="GO:0004252">
    <property type="term" value="F:serine-type endopeptidase activity"/>
    <property type="evidence" value="ECO:0000318"/>
    <property type="project" value="GO_Central"/>
</dbReference>
<dbReference type="OMA" id="EYATNSH"/>
<dbReference type="Gene3D" id="3.30.70.80">
    <property type="entry name" value="Peptidase S8 propeptide/proteinase inhibitor I9"/>
    <property type="match status" value="1"/>
</dbReference>
<evidence type="ECO:0000259" key="9">
    <source>
        <dbReference type="Pfam" id="PF02225"/>
    </source>
</evidence>
<keyword evidence="4 7" id="KW-0378">Hydrolase</keyword>
<dbReference type="InterPro" id="IPR015500">
    <property type="entry name" value="Peptidase_S8_subtilisin-rel"/>
</dbReference>
<dbReference type="Pfam" id="PF00082">
    <property type="entry name" value="Peptidase_S8"/>
    <property type="match status" value="1"/>
</dbReference>
<dbReference type="CDD" id="cd02120">
    <property type="entry name" value="PA_subtilisin_like"/>
    <property type="match status" value="1"/>
</dbReference>
<dbReference type="AlphaFoldDB" id="A0A1U7ZR98"/>
<dbReference type="RefSeq" id="XP_010251263.1">
    <property type="nucleotide sequence ID" value="XM_010252961.1"/>
</dbReference>
<dbReference type="OrthoDB" id="206201at2759"/>
<dbReference type="STRING" id="4432.A0A1U7ZR98"/>
<dbReference type="InterPro" id="IPR034197">
    <property type="entry name" value="Peptidases_S8_3"/>
</dbReference>
<dbReference type="FunFam" id="3.30.70.80:FF:000002">
    <property type="entry name" value="Subtilisin-like protease SBT5.3"/>
    <property type="match status" value="1"/>
</dbReference>
<evidence type="ECO:0000256" key="1">
    <source>
        <dbReference type="ARBA" id="ARBA00011073"/>
    </source>
</evidence>
<dbReference type="InterPro" id="IPR041469">
    <property type="entry name" value="Subtilisin-like_FN3"/>
</dbReference>
<evidence type="ECO:0000256" key="2">
    <source>
        <dbReference type="ARBA" id="ARBA00022670"/>
    </source>
</evidence>
<evidence type="ECO:0000256" key="3">
    <source>
        <dbReference type="ARBA" id="ARBA00022729"/>
    </source>
</evidence>
<evidence type="ECO:0000313" key="12">
    <source>
        <dbReference type="Proteomes" id="UP000189703"/>
    </source>
</evidence>
<feature type="domain" description="Inhibitor I9" evidence="10">
    <location>
        <begin position="31"/>
        <end position="116"/>
    </location>
</feature>
<dbReference type="Pfam" id="PF05922">
    <property type="entry name" value="Inhibitor_I9"/>
    <property type="match status" value="1"/>
</dbReference>
<dbReference type="eggNOG" id="ENOG502QT1T">
    <property type="taxonomic scope" value="Eukaryota"/>
</dbReference>
<keyword evidence="12" id="KW-1185">Reference proteome</keyword>
<name>A0A1U7ZR98_NELNU</name>
<evidence type="ECO:0000256" key="5">
    <source>
        <dbReference type="ARBA" id="ARBA00022825"/>
    </source>
</evidence>
<evidence type="ECO:0000256" key="4">
    <source>
        <dbReference type="ARBA" id="ARBA00022801"/>
    </source>
</evidence>
<dbReference type="InterPro" id="IPR010259">
    <property type="entry name" value="S8pro/Inhibitor_I9"/>
</dbReference>
<dbReference type="PROSITE" id="PS51892">
    <property type="entry name" value="SUBTILASE"/>
    <property type="match status" value="1"/>
</dbReference>
<dbReference type="InterPro" id="IPR037045">
    <property type="entry name" value="S8pro/Inhibitor_I9_sf"/>
</dbReference>
<dbReference type="SUPFAM" id="SSF52025">
    <property type="entry name" value="PA domain"/>
    <property type="match status" value="1"/>
</dbReference>
<keyword evidence="5 7" id="KW-0720">Serine protease</keyword>
<dbReference type="FunFam" id="3.50.30.30:FF:000005">
    <property type="entry name" value="subtilisin-like protease SBT1.5"/>
    <property type="match status" value="1"/>
</dbReference>
<dbReference type="Pfam" id="PF17766">
    <property type="entry name" value="fn3_6"/>
    <property type="match status" value="1"/>
</dbReference>
<keyword evidence="3" id="KW-0732">Signal</keyword>
<dbReference type="InterPro" id="IPR000209">
    <property type="entry name" value="Peptidase_S8/S53_dom"/>
</dbReference>
<dbReference type="GeneID" id="104593202"/>
<feature type="active site" description="Charge relay system" evidence="7">
    <location>
        <position position="220"/>
    </location>
</feature>
<dbReference type="KEGG" id="nnu:104593202"/>
<dbReference type="InterPro" id="IPR003137">
    <property type="entry name" value="PA_domain"/>
</dbReference>
<feature type="active site" description="Charge relay system" evidence="7">
    <location>
        <position position="153"/>
    </location>
</feature>
<dbReference type="InterPro" id="IPR023828">
    <property type="entry name" value="Peptidase_S8_Ser-AS"/>
</dbReference>
<dbReference type="FunFam" id="2.60.40.2310:FF:000002">
    <property type="entry name" value="p69E protein-like"/>
    <property type="match status" value="1"/>
</dbReference>
<dbReference type="CDD" id="cd04852">
    <property type="entry name" value="Peptidases_S8_3"/>
    <property type="match status" value="1"/>
</dbReference>
<dbReference type="PANTHER" id="PTHR10795">
    <property type="entry name" value="PROPROTEIN CONVERTASE SUBTILISIN/KEXIN"/>
    <property type="match status" value="1"/>
</dbReference>
<evidence type="ECO:0000256" key="7">
    <source>
        <dbReference type="PROSITE-ProRule" id="PRU01240"/>
    </source>
</evidence>
<feature type="domain" description="PA" evidence="9">
    <location>
        <begin position="384"/>
        <end position="475"/>
    </location>
</feature>
<sequence length="771" mass="83063">MEVGRLSLCISWTVILVISLLQRPTFAIKKSYVVYFGAHSHDSETSSIDLDRIEDSHYEFLGSFLGSKEKAKDAIFYSYTRHINGFAADLEDEEAEQISKHPEVVSVFLDKGNKLHTTRSWDFLRMERNGSIPSKSIWVKARFGEDVIIANLDSGVWPESESFDDKGMGPVPSRWRGFCQNNTEVGVRCNRKLIGARYFNKGYSTRFNGLLPSARDYNGHGTHTLSTAGGGFVAGANVLGHGNGTAKGGSPNARVAAYKVCWPTGDSSSSDCSDGDVLAGFDAAIHDGVDVLSISLGQTATDYLTDSVAIGSFHAVKKGMVVVCSAGNTGPAWGSVNNVAPWIITVGASTIDRQFSTYVVLRNNLRFKGQSLSPDSLPAEKMYPVIRSVDAKAGNATEHDAESCVIGSLDPKMAKGKILVCLRGTNPRVEKGKAVMDAGGIGMVLVNDITSGYETIPDAHILPTSHISAADGLSLFSYINSTQSPVAYISPATTELDVKPAPTVASFSSQGPNSVTPEILKPDVIAPGVSIIAAFTQATGPSDLPFDSRRVLFNSLSGTSMACPHVSGIVGLLKTLHPDWSPAAIKSALMTTARNRDNMREHIHGSSQDSGTPFSNGAGHVRPNRAMDPGLVYDVTIQDYLYFLCALGYSEDLIAKFANEHYNCPKSTSLLEFNYPAISVPSLYGSVSLTRRVKNVGSPGIYNVRIREPAGISVMVEPKRLIFNQMGEEKKYRVTLKIKEGGSTQNYVFGGLTWSDGVHYVRSPIVVGIGK</sequence>
<evidence type="ECO:0000259" key="10">
    <source>
        <dbReference type="Pfam" id="PF05922"/>
    </source>
</evidence>
<dbReference type="Gene3D" id="3.40.50.200">
    <property type="entry name" value="Peptidase S8/S53 domain"/>
    <property type="match status" value="1"/>
</dbReference>
<dbReference type="PRINTS" id="PR00723">
    <property type="entry name" value="SUBTILISIN"/>
</dbReference>
<dbReference type="InterPro" id="IPR046450">
    <property type="entry name" value="PA_dom_sf"/>
</dbReference>
<proteinExistence type="inferred from homology"/>
<dbReference type="Pfam" id="PF02225">
    <property type="entry name" value="PA"/>
    <property type="match status" value="1"/>
</dbReference>
<evidence type="ECO:0000256" key="6">
    <source>
        <dbReference type="ARBA" id="ARBA00023180"/>
    </source>
</evidence>